<gene>
    <name evidence="1" type="ORF">F0L68_33150</name>
</gene>
<dbReference type="Pfam" id="PF02515">
    <property type="entry name" value="CoA_transf_3"/>
    <property type="match status" value="2"/>
</dbReference>
<evidence type="ECO:0000313" key="1">
    <source>
        <dbReference type="EMBL" id="KAA2253362.1"/>
    </source>
</evidence>
<dbReference type="InterPro" id="IPR050509">
    <property type="entry name" value="CoA-transferase_III"/>
</dbReference>
<dbReference type="Gene3D" id="3.30.1540.10">
    <property type="entry name" value="formyl-coa transferase, domain 3"/>
    <property type="match status" value="1"/>
</dbReference>
<dbReference type="SUPFAM" id="SSF89796">
    <property type="entry name" value="CoA-transferase family III (CaiB/BaiF)"/>
    <property type="match status" value="2"/>
</dbReference>
<dbReference type="PANTHER" id="PTHR48228:SF4">
    <property type="entry name" value="BLR3030 PROTEIN"/>
    <property type="match status" value="1"/>
</dbReference>
<dbReference type="GO" id="GO:0003824">
    <property type="term" value="F:catalytic activity"/>
    <property type="evidence" value="ECO:0007669"/>
    <property type="project" value="InterPro"/>
</dbReference>
<proteinExistence type="predicted"/>
<accession>A0A5B2WRQ0</accession>
<comment type="caution">
    <text evidence="1">The sequence shown here is derived from an EMBL/GenBank/DDBJ whole genome shotgun (WGS) entry which is preliminary data.</text>
</comment>
<dbReference type="EMBL" id="VUOB01000066">
    <property type="protein sequence ID" value="KAA2253362.1"/>
    <property type="molecule type" value="Genomic_DNA"/>
</dbReference>
<evidence type="ECO:0000313" key="2">
    <source>
        <dbReference type="Proteomes" id="UP000323454"/>
    </source>
</evidence>
<dbReference type="AlphaFoldDB" id="A0A5B2WRQ0"/>
<protein>
    <submittedName>
        <fullName evidence="1">Carnitine dehydratase</fullName>
    </submittedName>
</protein>
<dbReference type="InterPro" id="IPR003673">
    <property type="entry name" value="CoA-Trfase_fam_III"/>
</dbReference>
<name>A0A5B2WRQ0_9PSEU</name>
<dbReference type="InterPro" id="IPR044855">
    <property type="entry name" value="CoA-Trfase_III_dom3_sf"/>
</dbReference>
<reference evidence="1 2" key="1">
    <citation type="submission" date="2019-09" db="EMBL/GenBank/DDBJ databases">
        <title>Goodfellowia gen. nov., a new genus of the Pseudonocardineae related to Actinoalloteichus, containing Goodfellowia coeruleoviolacea gen. nov., comb. nov. gen. nov., comb. nov.</title>
        <authorList>
            <person name="Labeda D."/>
        </authorList>
    </citation>
    <scope>NUCLEOTIDE SEQUENCE [LARGE SCALE GENOMIC DNA]</scope>
    <source>
        <strain evidence="1 2">AN110305</strain>
    </source>
</reference>
<dbReference type="Proteomes" id="UP000323454">
    <property type="component" value="Unassembled WGS sequence"/>
</dbReference>
<keyword evidence="2" id="KW-1185">Reference proteome</keyword>
<dbReference type="InterPro" id="IPR023606">
    <property type="entry name" value="CoA-Trfase_III_dom_1_sf"/>
</dbReference>
<sequence>MGFGGRLGTYARVVITPTAALRELWHDTTGTPLDRAGVVIDGDDPVLPSRYRVGVLAAAAVAATATAAARLLRARGGAPDPVRLSVREAAAAFHTERCLRVDGAPPRDLWAALSGNYRAADGWVRLHCNYPHHRDAVLAALAVADSRDAVAEAVSRRTAEDVEAAVLAAGGAAGALRRRADWLRHPQALAIGRLPLADLRRLGPAPARPLARADRPLAGVRVLDLTHVIAGPVCGRTLAAFGADVLHVGAAHLPTVGPLVIDTGFGKRSCHLDLRTERDRLVLRGLIAEADVFVQSYRPGALAALGFGPAQLAELRPGIVSVNLSAYGQAGPLAGRRGFDSLVQMVSGIADTGEAAPRQLPAQTLDHGTGWLAAFGAITALTRRASAGGSWEVRVSLARTALWLDSLGRTEDEGERAEGVEDFADLLVETDSAFGRLTHVRAPASGYWAHGPRLPGGDEPQWW</sequence>
<reference evidence="1 2" key="2">
    <citation type="submission" date="2019-09" db="EMBL/GenBank/DDBJ databases">
        <authorList>
            <person name="Jin C."/>
        </authorList>
    </citation>
    <scope>NUCLEOTIDE SEQUENCE [LARGE SCALE GENOMIC DNA]</scope>
    <source>
        <strain evidence="1 2">AN110305</strain>
    </source>
</reference>
<dbReference type="Gene3D" id="3.40.50.10540">
    <property type="entry name" value="Crotonobetainyl-coa:carnitine coa-transferase, domain 1"/>
    <property type="match status" value="2"/>
</dbReference>
<dbReference type="PANTHER" id="PTHR48228">
    <property type="entry name" value="SUCCINYL-COA--D-CITRAMALATE COA-TRANSFERASE"/>
    <property type="match status" value="1"/>
</dbReference>
<organism evidence="1 2">
    <name type="scientific">Solihabitans fulvus</name>
    <dbReference type="NCBI Taxonomy" id="1892852"/>
    <lineage>
        <taxon>Bacteria</taxon>
        <taxon>Bacillati</taxon>
        <taxon>Actinomycetota</taxon>
        <taxon>Actinomycetes</taxon>
        <taxon>Pseudonocardiales</taxon>
        <taxon>Pseudonocardiaceae</taxon>
        <taxon>Solihabitans</taxon>
    </lineage>
</organism>
<dbReference type="OrthoDB" id="9058532at2"/>